<evidence type="ECO:0000313" key="2">
    <source>
        <dbReference type="EMBL" id="CAA7407962.1"/>
    </source>
</evidence>
<reference evidence="1" key="1">
    <citation type="submission" date="2019-12" db="EMBL/GenBank/DDBJ databases">
        <authorList>
            <person name="Scholz U."/>
            <person name="Mascher M."/>
            <person name="Fiebig A."/>
        </authorList>
    </citation>
    <scope>NUCLEOTIDE SEQUENCE</scope>
</reference>
<dbReference type="AlphaFoldDB" id="A0A7I8JL10"/>
<name>A0A7I8JL10_SPIIN</name>
<evidence type="ECO:0000313" key="3">
    <source>
        <dbReference type="Proteomes" id="UP000663760"/>
    </source>
</evidence>
<dbReference type="Proteomes" id="UP000663760">
    <property type="component" value="Chromosome 14"/>
</dbReference>
<proteinExistence type="predicted"/>
<protein>
    <submittedName>
        <fullName evidence="1">Uncharacterized protein</fullName>
    </submittedName>
</protein>
<sequence>MVYYRLILFNLKSWHYYEYELRHVSFN</sequence>
<dbReference type="EMBL" id="LR746277">
    <property type="protein sequence ID" value="CAA7407962.1"/>
    <property type="molecule type" value="Genomic_DNA"/>
</dbReference>
<evidence type="ECO:0000313" key="1">
    <source>
        <dbReference type="EMBL" id="CAA2631623.1"/>
    </source>
</evidence>
<accession>A0A7I8JL10</accession>
<organism evidence="1">
    <name type="scientific">Spirodela intermedia</name>
    <name type="common">Intermediate duckweed</name>
    <dbReference type="NCBI Taxonomy" id="51605"/>
    <lineage>
        <taxon>Eukaryota</taxon>
        <taxon>Viridiplantae</taxon>
        <taxon>Streptophyta</taxon>
        <taxon>Embryophyta</taxon>
        <taxon>Tracheophyta</taxon>
        <taxon>Spermatophyta</taxon>
        <taxon>Magnoliopsida</taxon>
        <taxon>Liliopsida</taxon>
        <taxon>Araceae</taxon>
        <taxon>Lemnoideae</taxon>
        <taxon>Spirodela</taxon>
    </lineage>
</organism>
<gene>
    <name evidence="1" type="ORF">SI7747_14017271</name>
    <name evidence="2" type="ORF">SI8410_14018640</name>
</gene>
<keyword evidence="3" id="KW-1185">Reference proteome</keyword>
<dbReference type="EMBL" id="LR743601">
    <property type="protein sequence ID" value="CAA2631623.1"/>
    <property type="molecule type" value="Genomic_DNA"/>
</dbReference>